<protein>
    <submittedName>
        <fullName evidence="3">Alpha/beta hydrolase</fullName>
    </submittedName>
</protein>
<feature type="signal peptide" evidence="1">
    <location>
        <begin position="1"/>
        <end position="20"/>
    </location>
</feature>
<dbReference type="Pfam" id="PF12146">
    <property type="entry name" value="Hydrolase_4"/>
    <property type="match status" value="1"/>
</dbReference>
<dbReference type="InterPro" id="IPR053145">
    <property type="entry name" value="AB_hydrolase_Est10"/>
</dbReference>
<reference evidence="3 4" key="1">
    <citation type="submission" date="2019-07" db="EMBL/GenBank/DDBJ databases">
        <title>Whole genome shotgun sequence of Chryseobacterium hagamense NBRC 105253.</title>
        <authorList>
            <person name="Hosoyama A."/>
            <person name="Uohara A."/>
            <person name="Ohji S."/>
            <person name="Ichikawa N."/>
        </authorList>
    </citation>
    <scope>NUCLEOTIDE SEQUENCE [LARGE SCALE GENOMIC DNA]</scope>
    <source>
        <strain evidence="3 4">NBRC 105253</strain>
    </source>
</reference>
<dbReference type="InterPro" id="IPR029058">
    <property type="entry name" value="AB_hydrolase_fold"/>
</dbReference>
<dbReference type="InterPro" id="IPR022742">
    <property type="entry name" value="Hydrolase_4"/>
</dbReference>
<dbReference type="GO" id="GO:0052689">
    <property type="term" value="F:carboxylic ester hydrolase activity"/>
    <property type="evidence" value="ECO:0007669"/>
    <property type="project" value="TreeGrafter"/>
</dbReference>
<dbReference type="SUPFAM" id="SSF53474">
    <property type="entry name" value="alpha/beta-Hydrolases"/>
    <property type="match status" value="1"/>
</dbReference>
<evidence type="ECO:0000313" key="3">
    <source>
        <dbReference type="EMBL" id="GEN76117.1"/>
    </source>
</evidence>
<dbReference type="OrthoDB" id="9793489at2"/>
<dbReference type="PANTHER" id="PTHR43265:SF1">
    <property type="entry name" value="ESTERASE ESTD"/>
    <property type="match status" value="1"/>
</dbReference>
<organism evidence="3 4">
    <name type="scientific">Chryseobacterium hagamense</name>
    <dbReference type="NCBI Taxonomy" id="395935"/>
    <lineage>
        <taxon>Bacteria</taxon>
        <taxon>Pseudomonadati</taxon>
        <taxon>Bacteroidota</taxon>
        <taxon>Flavobacteriia</taxon>
        <taxon>Flavobacteriales</taxon>
        <taxon>Weeksellaceae</taxon>
        <taxon>Chryseobacterium group</taxon>
        <taxon>Chryseobacterium</taxon>
    </lineage>
</organism>
<dbReference type="RefSeq" id="WP_146941048.1">
    <property type="nucleotide sequence ID" value="NZ_BJYJ01000008.1"/>
</dbReference>
<evidence type="ECO:0000313" key="4">
    <source>
        <dbReference type="Proteomes" id="UP000321863"/>
    </source>
</evidence>
<dbReference type="Gene3D" id="3.40.50.1820">
    <property type="entry name" value="alpha/beta hydrolase"/>
    <property type="match status" value="1"/>
</dbReference>
<sequence>MKTKTVFVLAALLFFSFLQAQTIEGSWKGELEFQGMKLPLILNIKKNGSLYSSTMDSPKQGAKDIPVDKTDFVNNELSFEQKMLGANYKGKLANGKIEGTFSQNGMQLPLTFTPNTGNRSALNRPQTPKPPFAYYTEDVTFQNPADKNTLAGTIAQPENFDKNRPILVLITGSGIQNRDEELFEHKPFAVIADNFAKKGIATLRIDDRGTGGSSKGTANDTSYNFATDINTAVEYLVSKGYKNIGLLGHSEGGMIAPVVATMNKNVKFLVLMAAPGTPIDQLLIQQNERAAKLMGQSDDQISQSKKANSEIYRFIKNYSGNDYEKDLQQFLTKNFAGQMNETAVQNIQQQTSGAWFRYFIKFNPDLYLSKVKIPVLALNGSLDFQVPSKENLQAISQSLKKAGNPDFKTQELSGLNHLFQEAKTGAFTEYAEIEQTISPVALDNISGWILEMQK</sequence>
<accession>A0A511YLP0</accession>
<evidence type="ECO:0000256" key="1">
    <source>
        <dbReference type="SAM" id="SignalP"/>
    </source>
</evidence>
<gene>
    <name evidence="3" type="ORF">CHA01nite_18570</name>
</gene>
<dbReference type="AlphaFoldDB" id="A0A511YLP0"/>
<proteinExistence type="predicted"/>
<keyword evidence="1" id="KW-0732">Signal</keyword>
<evidence type="ECO:0000259" key="2">
    <source>
        <dbReference type="Pfam" id="PF12146"/>
    </source>
</evidence>
<name>A0A511YLP0_9FLAO</name>
<dbReference type="Proteomes" id="UP000321863">
    <property type="component" value="Unassembled WGS sequence"/>
</dbReference>
<dbReference type="EMBL" id="BJYJ01000008">
    <property type="protein sequence ID" value="GEN76117.1"/>
    <property type="molecule type" value="Genomic_DNA"/>
</dbReference>
<dbReference type="PANTHER" id="PTHR43265">
    <property type="entry name" value="ESTERASE ESTD"/>
    <property type="match status" value="1"/>
</dbReference>
<feature type="chain" id="PRO_5021813524" evidence="1">
    <location>
        <begin position="21"/>
        <end position="454"/>
    </location>
</feature>
<feature type="domain" description="Serine aminopeptidase S33" evidence="2">
    <location>
        <begin position="188"/>
        <end position="417"/>
    </location>
</feature>
<keyword evidence="3" id="KW-0378">Hydrolase</keyword>
<keyword evidence="4" id="KW-1185">Reference proteome</keyword>
<comment type="caution">
    <text evidence="3">The sequence shown here is derived from an EMBL/GenBank/DDBJ whole genome shotgun (WGS) entry which is preliminary data.</text>
</comment>